<keyword evidence="2" id="KW-0732">Signal</keyword>
<keyword evidence="1" id="KW-0812">Transmembrane</keyword>
<comment type="caution">
    <text evidence="3">The sequence shown here is derived from an EMBL/GenBank/DDBJ whole genome shotgun (WGS) entry which is preliminary data.</text>
</comment>
<keyword evidence="1" id="KW-1133">Transmembrane helix</keyword>
<feature type="transmembrane region" description="Helical" evidence="1">
    <location>
        <begin position="61"/>
        <end position="82"/>
    </location>
</feature>
<reference evidence="3 4" key="1">
    <citation type="submission" date="2019-09" db="EMBL/GenBank/DDBJ databases">
        <authorList>
            <person name="Chen X.-Y."/>
        </authorList>
    </citation>
    <scope>NUCLEOTIDE SEQUENCE [LARGE SCALE GENOMIC DNA]</scope>
    <source>
        <strain evidence="3 4">NY5</strain>
    </source>
</reference>
<gene>
    <name evidence="3" type="ORF">F0M18_02785</name>
</gene>
<sequence>MMARLGLAMLISLLASVFAGGALAAADMSPTKAHYCLDTAPVHSEDTPSSASPGGVSLRGLLATAGIGLLSLLFLLPIAWLCEQLMQRGRPAGKSIQTARVG</sequence>
<feature type="chain" id="PRO_5022748032" evidence="2">
    <location>
        <begin position="25"/>
        <end position="102"/>
    </location>
</feature>
<keyword evidence="4" id="KW-1185">Reference proteome</keyword>
<dbReference type="AlphaFoldDB" id="A0A5B0X556"/>
<keyword evidence="1" id="KW-0472">Membrane</keyword>
<name>A0A5B0X556_9GAMM</name>
<protein>
    <submittedName>
        <fullName evidence="3">Uncharacterized protein</fullName>
    </submittedName>
</protein>
<dbReference type="RefSeq" id="WP_149609842.1">
    <property type="nucleotide sequence ID" value="NZ_VTUX01000001.1"/>
</dbReference>
<evidence type="ECO:0000256" key="2">
    <source>
        <dbReference type="SAM" id="SignalP"/>
    </source>
</evidence>
<feature type="signal peptide" evidence="2">
    <location>
        <begin position="1"/>
        <end position="24"/>
    </location>
</feature>
<dbReference type="Proteomes" id="UP000323708">
    <property type="component" value="Unassembled WGS sequence"/>
</dbReference>
<accession>A0A5B0X556</accession>
<proteinExistence type="predicted"/>
<evidence type="ECO:0000313" key="3">
    <source>
        <dbReference type="EMBL" id="KAA1194373.1"/>
    </source>
</evidence>
<evidence type="ECO:0000313" key="4">
    <source>
        <dbReference type="Proteomes" id="UP000323708"/>
    </source>
</evidence>
<organism evidence="3 4">
    <name type="scientific">Pseudohalioglobus sediminis</name>
    <dbReference type="NCBI Taxonomy" id="2606449"/>
    <lineage>
        <taxon>Bacteria</taxon>
        <taxon>Pseudomonadati</taxon>
        <taxon>Pseudomonadota</taxon>
        <taxon>Gammaproteobacteria</taxon>
        <taxon>Cellvibrionales</taxon>
        <taxon>Halieaceae</taxon>
        <taxon>Pseudohalioglobus</taxon>
    </lineage>
</organism>
<dbReference type="EMBL" id="VTUX01000001">
    <property type="protein sequence ID" value="KAA1194373.1"/>
    <property type="molecule type" value="Genomic_DNA"/>
</dbReference>
<evidence type="ECO:0000256" key="1">
    <source>
        <dbReference type="SAM" id="Phobius"/>
    </source>
</evidence>